<accession>Q01XE8</accession>
<evidence type="ECO:0000313" key="1">
    <source>
        <dbReference type="EMBL" id="ABJ85667.1"/>
    </source>
</evidence>
<dbReference type="Gene3D" id="2.60.120.560">
    <property type="entry name" value="Exo-inulinase, domain 1"/>
    <property type="match status" value="1"/>
</dbReference>
<dbReference type="AlphaFoldDB" id="Q01XE8"/>
<gene>
    <name evidence="1" type="ordered locus">Acid_4708</name>
</gene>
<dbReference type="STRING" id="234267.Acid_4708"/>
<evidence type="ECO:0008006" key="2">
    <source>
        <dbReference type="Google" id="ProtNLM"/>
    </source>
</evidence>
<dbReference type="KEGG" id="sus:Acid_4708"/>
<sequence precursor="true">MKTLGWLVLFGFAATTGRVVTFDTSALGQTPPEWTVAMTNRGRAPHWEVVRDQTAPTQPYVFAQTAADRVGDRFPLAILNGVTMRDGDVSVRLKPVSGHDVRAGGVVWHYRDPNNYYLARANAVDKNVQVFKVENGRRIPLIAGAKHEIPTNGWSIIKVSVKGNRYQVYMDHRRILQGWDNTFPTTGGVGLWTVGDSITYFDDFRVTPK</sequence>
<dbReference type="eggNOG" id="COG3848">
    <property type="taxonomic scope" value="Bacteria"/>
</dbReference>
<dbReference type="HOGENOM" id="CLU_097485_0_0_0"/>
<dbReference type="OrthoDB" id="9791814at2"/>
<proteinExistence type="predicted"/>
<organism evidence="1">
    <name type="scientific">Solibacter usitatus (strain Ellin6076)</name>
    <dbReference type="NCBI Taxonomy" id="234267"/>
    <lineage>
        <taxon>Bacteria</taxon>
        <taxon>Pseudomonadati</taxon>
        <taxon>Acidobacteriota</taxon>
        <taxon>Terriglobia</taxon>
        <taxon>Bryobacterales</taxon>
        <taxon>Solibacteraceae</taxon>
        <taxon>Candidatus Solibacter</taxon>
    </lineage>
</organism>
<dbReference type="EMBL" id="CP000473">
    <property type="protein sequence ID" value="ABJ85667.1"/>
    <property type="molecule type" value="Genomic_DNA"/>
</dbReference>
<protein>
    <recommendedName>
        <fullName evidence="2">3-keto-disaccharide hydrolase domain-containing protein</fullName>
    </recommendedName>
</protein>
<reference evidence="1" key="1">
    <citation type="submission" date="2006-10" db="EMBL/GenBank/DDBJ databases">
        <title>Complete sequence of Solibacter usitatus Ellin6076.</title>
        <authorList>
            <consortium name="US DOE Joint Genome Institute"/>
            <person name="Copeland A."/>
            <person name="Lucas S."/>
            <person name="Lapidus A."/>
            <person name="Barry K."/>
            <person name="Detter J.C."/>
            <person name="Glavina del Rio T."/>
            <person name="Hammon N."/>
            <person name="Israni S."/>
            <person name="Dalin E."/>
            <person name="Tice H."/>
            <person name="Pitluck S."/>
            <person name="Thompson L.S."/>
            <person name="Brettin T."/>
            <person name="Bruce D."/>
            <person name="Han C."/>
            <person name="Tapia R."/>
            <person name="Gilna P."/>
            <person name="Schmutz J."/>
            <person name="Larimer F."/>
            <person name="Land M."/>
            <person name="Hauser L."/>
            <person name="Kyrpides N."/>
            <person name="Mikhailova N."/>
            <person name="Janssen P.H."/>
            <person name="Kuske C.R."/>
            <person name="Richardson P."/>
        </authorList>
    </citation>
    <scope>NUCLEOTIDE SEQUENCE</scope>
    <source>
        <strain evidence="1">Ellin6076</strain>
    </source>
</reference>
<name>Q01XE8_SOLUE</name>
<dbReference type="InParanoid" id="Q01XE8"/>